<name>A0A842J5P4_9BACT</name>
<keyword evidence="3" id="KW-1185">Reference proteome</keyword>
<keyword evidence="1" id="KW-1133">Transmembrane helix</keyword>
<dbReference type="InterPro" id="IPR032820">
    <property type="entry name" value="ATPase_put"/>
</dbReference>
<dbReference type="Pfam" id="PF09527">
    <property type="entry name" value="ATPase_gene1"/>
    <property type="match status" value="1"/>
</dbReference>
<protein>
    <submittedName>
        <fullName evidence="2">AtpZ/AtpI family protein</fullName>
    </submittedName>
</protein>
<keyword evidence="1" id="KW-0812">Transmembrane</keyword>
<dbReference type="EMBL" id="JACLZK010000002">
    <property type="protein sequence ID" value="MBC2882981.1"/>
    <property type="molecule type" value="Genomic_DNA"/>
</dbReference>
<accession>A0A842J5P4</accession>
<organism evidence="2 3">
    <name type="scientific">Campylobacter massiliensis</name>
    <dbReference type="NCBI Taxonomy" id="2762557"/>
    <lineage>
        <taxon>Bacteria</taxon>
        <taxon>Pseudomonadati</taxon>
        <taxon>Campylobacterota</taxon>
        <taxon>Epsilonproteobacteria</taxon>
        <taxon>Campylobacterales</taxon>
        <taxon>Campylobacteraceae</taxon>
        <taxon>Campylobacter</taxon>
    </lineage>
</organism>
<evidence type="ECO:0000256" key="1">
    <source>
        <dbReference type="SAM" id="Phobius"/>
    </source>
</evidence>
<evidence type="ECO:0000313" key="2">
    <source>
        <dbReference type="EMBL" id="MBC2882981.1"/>
    </source>
</evidence>
<proteinExistence type="predicted"/>
<evidence type="ECO:0000313" key="3">
    <source>
        <dbReference type="Proteomes" id="UP000552683"/>
    </source>
</evidence>
<gene>
    <name evidence="2" type="ORF">H7R39_06870</name>
</gene>
<sequence length="92" mass="9759">MAKINLGDVVKGAEQLSLGISIVVALAIGAGFGYWAMKETGWTWTLFAGVAVGIAAAALNVKKAYDAQIKSLDELKDKGKFKPAKDDDEDDE</sequence>
<keyword evidence="1" id="KW-0472">Membrane</keyword>
<dbReference type="AlphaFoldDB" id="A0A842J5P4"/>
<dbReference type="RefSeq" id="WP_185898564.1">
    <property type="nucleotide sequence ID" value="NZ_JACLZK010000002.1"/>
</dbReference>
<feature type="transmembrane region" description="Helical" evidence="1">
    <location>
        <begin position="16"/>
        <end position="36"/>
    </location>
</feature>
<comment type="caution">
    <text evidence="2">The sequence shown here is derived from an EMBL/GenBank/DDBJ whole genome shotgun (WGS) entry which is preliminary data.</text>
</comment>
<reference evidence="2 3" key="1">
    <citation type="submission" date="2020-08" db="EMBL/GenBank/DDBJ databases">
        <title>Complete genome and description of Campylobacter massiliensis Marseille-Q3452 sp. nov.</title>
        <authorList>
            <person name="Antezack A."/>
        </authorList>
    </citation>
    <scope>NUCLEOTIDE SEQUENCE [LARGE SCALE GENOMIC DNA]</scope>
    <source>
        <strain evidence="2 3">Marseille-Q3452</strain>
    </source>
</reference>
<feature type="transmembrane region" description="Helical" evidence="1">
    <location>
        <begin position="42"/>
        <end position="61"/>
    </location>
</feature>
<dbReference type="Proteomes" id="UP000552683">
    <property type="component" value="Unassembled WGS sequence"/>
</dbReference>